<dbReference type="GO" id="GO:0005524">
    <property type="term" value="F:ATP binding"/>
    <property type="evidence" value="ECO:0007669"/>
    <property type="project" value="UniProtKB-KW"/>
</dbReference>
<dbReference type="PANTHER" id="PTHR42711:SF1">
    <property type="entry name" value="ABC-TRANSPORT PROTEIN, ATP-BINDING COMPONENT"/>
    <property type="match status" value="1"/>
</dbReference>
<dbReference type="PANTHER" id="PTHR42711">
    <property type="entry name" value="ABC TRANSPORTER ATP-BINDING PROTEIN"/>
    <property type="match status" value="1"/>
</dbReference>
<name>A0A075SG30_STRSU</name>
<proteinExistence type="predicted"/>
<dbReference type="PROSITE" id="PS50893">
    <property type="entry name" value="ABC_TRANSPORTER_2"/>
    <property type="match status" value="1"/>
</dbReference>
<dbReference type="Gene3D" id="3.40.50.300">
    <property type="entry name" value="P-loop containing nucleotide triphosphate hydrolases"/>
    <property type="match status" value="1"/>
</dbReference>
<gene>
    <name evidence="5" type="ORF">ID09_01230</name>
</gene>
<dbReference type="InterPro" id="IPR003439">
    <property type="entry name" value="ABC_transporter-like_ATP-bd"/>
</dbReference>
<evidence type="ECO:0000259" key="4">
    <source>
        <dbReference type="PROSITE" id="PS50893"/>
    </source>
</evidence>
<keyword evidence="3 5" id="KW-0067">ATP-binding</keyword>
<dbReference type="RefSeq" id="WP_013730108.1">
    <property type="nucleotide sequence ID" value="NZ_ALLE01000024.1"/>
</dbReference>
<sequence>MIQAEHLSKTYSIIDKEVGLKGSIKAFFKPKKKSIPAVQDISLQVGKGEIIGYIGSNGSGKSTTIKMLTGVLYPDQGQVRINGLNPQENRKAVNKQIGVLFGQKSHLDWNLPVQESFILHAKIYDVPDKVFKERLAVLIELLDLADIMKQPIRNLSLGQRVRCEFAAIFIHQPAVVFLDEPTIGLDASVKETIRSFIRYMNQEYQTTFLITSHDMKDIESLCERIFIIDKGKKVYDGSLTVLKERFSTVKTILFSTEKPIEKDLQLEGWEFIRKDDFHFEIHYQNKVWTSAQVIEQVFNHYAIEDVTMKELEIETMVRQIYEEGIHA</sequence>
<keyword evidence="2" id="KW-0547">Nucleotide-binding</keyword>
<accession>A0A075SG30</accession>
<dbReference type="InterPro" id="IPR027417">
    <property type="entry name" value="P-loop_NTPase"/>
</dbReference>
<dbReference type="EMBL" id="CP008921">
    <property type="protein sequence ID" value="AIG42758.1"/>
    <property type="molecule type" value="Genomic_DNA"/>
</dbReference>
<protein>
    <submittedName>
        <fullName evidence="5">ABC transporter ATP-binding protein</fullName>
    </submittedName>
</protein>
<dbReference type="PATRIC" id="fig|1214179.4.peg.217"/>
<feature type="domain" description="ABC transporter" evidence="4">
    <location>
        <begin position="2"/>
        <end position="255"/>
    </location>
</feature>
<evidence type="ECO:0000256" key="2">
    <source>
        <dbReference type="ARBA" id="ARBA00022741"/>
    </source>
</evidence>
<dbReference type="GO" id="GO:0016887">
    <property type="term" value="F:ATP hydrolysis activity"/>
    <property type="evidence" value="ECO:0007669"/>
    <property type="project" value="InterPro"/>
</dbReference>
<organism evidence="5 6">
    <name type="scientific">Streptococcus suis 6407</name>
    <dbReference type="NCBI Taxonomy" id="1214179"/>
    <lineage>
        <taxon>Bacteria</taxon>
        <taxon>Bacillati</taxon>
        <taxon>Bacillota</taxon>
        <taxon>Bacilli</taxon>
        <taxon>Lactobacillales</taxon>
        <taxon>Streptococcaceae</taxon>
        <taxon>Streptococcus</taxon>
    </lineage>
</organism>
<evidence type="ECO:0000256" key="1">
    <source>
        <dbReference type="ARBA" id="ARBA00022448"/>
    </source>
</evidence>
<evidence type="ECO:0000313" key="5">
    <source>
        <dbReference type="EMBL" id="AIG42758.1"/>
    </source>
</evidence>
<evidence type="ECO:0000313" key="6">
    <source>
        <dbReference type="Proteomes" id="UP000028185"/>
    </source>
</evidence>
<keyword evidence="1" id="KW-0813">Transport</keyword>
<reference evidence="5 6" key="1">
    <citation type="journal article" date="2014" name="Genome Announc.">
        <title>Whole-Genome Sequence of Streptococcus suis Serotype 4 Reference Strain 6407.</title>
        <authorList>
            <person name="Wang K."/>
            <person name="Chen J."/>
            <person name="Yao H."/>
            <person name="Lu C."/>
        </authorList>
    </citation>
    <scope>NUCLEOTIDE SEQUENCE [LARGE SCALE GENOMIC DNA]</scope>
    <source>
        <strain evidence="5">6407</strain>
    </source>
</reference>
<dbReference type="Pfam" id="PF00005">
    <property type="entry name" value="ABC_tran"/>
    <property type="match status" value="1"/>
</dbReference>
<dbReference type="AlphaFoldDB" id="A0A075SG30"/>
<evidence type="ECO:0000256" key="3">
    <source>
        <dbReference type="ARBA" id="ARBA00022840"/>
    </source>
</evidence>
<dbReference type="HOGENOM" id="CLU_000604_1_2_9"/>
<dbReference type="Proteomes" id="UP000028185">
    <property type="component" value="Chromosome"/>
</dbReference>
<dbReference type="SUPFAM" id="SSF52540">
    <property type="entry name" value="P-loop containing nucleoside triphosphate hydrolases"/>
    <property type="match status" value="1"/>
</dbReference>
<dbReference type="SMART" id="SM00382">
    <property type="entry name" value="AAA"/>
    <property type="match status" value="1"/>
</dbReference>
<dbReference type="InterPro" id="IPR003593">
    <property type="entry name" value="AAA+_ATPase"/>
</dbReference>
<dbReference type="InterPro" id="IPR050763">
    <property type="entry name" value="ABC_transporter_ATP-binding"/>
</dbReference>